<evidence type="ECO:0000313" key="1">
    <source>
        <dbReference type="EMBL" id="VDN44759.1"/>
    </source>
</evidence>
<dbReference type="EMBL" id="UYRT01107190">
    <property type="protein sequence ID" value="VDN44759.1"/>
    <property type="molecule type" value="Genomic_DNA"/>
</dbReference>
<accession>A0A3P7RVG3</accession>
<keyword evidence="2" id="KW-1185">Reference proteome</keyword>
<dbReference type="Proteomes" id="UP000271098">
    <property type="component" value="Unassembled WGS sequence"/>
</dbReference>
<gene>
    <name evidence="1" type="ORF">GPUH_LOCUS25855</name>
</gene>
<name>A0A3P7RVG3_9BILA</name>
<reference evidence="1 2" key="1">
    <citation type="submission" date="2018-11" db="EMBL/GenBank/DDBJ databases">
        <authorList>
            <consortium name="Pathogen Informatics"/>
        </authorList>
    </citation>
    <scope>NUCLEOTIDE SEQUENCE [LARGE SCALE GENOMIC DNA]</scope>
</reference>
<evidence type="ECO:0000313" key="2">
    <source>
        <dbReference type="Proteomes" id="UP000271098"/>
    </source>
</evidence>
<sequence length="89" mass="9825">MDAVADVAIGHLPTFSTSLANTAVWVNDSRFTMDADGWLHANTTFPDAISGQQTVISILRVGTNDIDHSIVTIKFIEPDTRRPHFSRDK</sequence>
<protein>
    <submittedName>
        <fullName evidence="1">Uncharacterized protein</fullName>
    </submittedName>
</protein>
<proteinExistence type="predicted"/>
<dbReference type="AlphaFoldDB" id="A0A3P7RVG3"/>
<organism evidence="1 2">
    <name type="scientific">Gongylonema pulchrum</name>
    <dbReference type="NCBI Taxonomy" id="637853"/>
    <lineage>
        <taxon>Eukaryota</taxon>
        <taxon>Metazoa</taxon>
        <taxon>Ecdysozoa</taxon>
        <taxon>Nematoda</taxon>
        <taxon>Chromadorea</taxon>
        <taxon>Rhabditida</taxon>
        <taxon>Spirurina</taxon>
        <taxon>Spiruromorpha</taxon>
        <taxon>Spiruroidea</taxon>
        <taxon>Gongylonematidae</taxon>
        <taxon>Gongylonema</taxon>
    </lineage>
</organism>